<feature type="region of interest" description="Disordered" evidence="1">
    <location>
        <begin position="194"/>
        <end position="221"/>
    </location>
</feature>
<dbReference type="AlphaFoldDB" id="A0A1W1DAD2"/>
<dbReference type="EMBL" id="FPHR01000021">
    <property type="protein sequence ID" value="SFV77386.1"/>
    <property type="molecule type" value="Genomic_DNA"/>
</dbReference>
<feature type="compositionally biased region" description="Polar residues" evidence="1">
    <location>
        <begin position="206"/>
        <end position="215"/>
    </location>
</feature>
<proteinExistence type="predicted"/>
<feature type="compositionally biased region" description="Basic residues" evidence="1">
    <location>
        <begin position="194"/>
        <end position="204"/>
    </location>
</feature>
<organism evidence="2">
    <name type="scientific">hydrothermal vent metagenome</name>
    <dbReference type="NCBI Taxonomy" id="652676"/>
    <lineage>
        <taxon>unclassified sequences</taxon>
        <taxon>metagenomes</taxon>
        <taxon>ecological metagenomes</taxon>
    </lineage>
</organism>
<sequence>MRVKSTWHKTQVKTIDDIAGALAFNSWRITKNHLTDLINKAYVIEKDQVFDVIREYMCYLIQCVDRLAFDVLDTKKRQELIIAIAKQSADYYQENKQERIGEGDHWQEFIDTYNLRSQDYSDYEFSEGEPNYLFMRYFGEKVQKAMTEVDEKWIIQQIVEIQAPKAFQSIKKSVDDLVSVDKIVSKEELVKRKKNKIPRSKRPSTRQDLTYNNKSSSDHLV</sequence>
<reference evidence="2" key="1">
    <citation type="submission" date="2016-10" db="EMBL/GenBank/DDBJ databases">
        <authorList>
            <person name="de Groot N.N."/>
        </authorList>
    </citation>
    <scope>NUCLEOTIDE SEQUENCE</scope>
</reference>
<evidence type="ECO:0000313" key="2">
    <source>
        <dbReference type="EMBL" id="SFV77386.1"/>
    </source>
</evidence>
<accession>A0A1W1DAD2</accession>
<protein>
    <submittedName>
        <fullName evidence="2">Uncharacterized protein</fullName>
    </submittedName>
</protein>
<gene>
    <name evidence="2" type="ORF">MNB_SUP05-4-682</name>
</gene>
<name>A0A1W1DAD2_9ZZZZ</name>
<evidence type="ECO:0000256" key="1">
    <source>
        <dbReference type="SAM" id="MobiDB-lite"/>
    </source>
</evidence>